<dbReference type="AlphaFoldDB" id="A0A0H2R5X9"/>
<gene>
    <name evidence="2" type="ORF">SCHPADRAFT_840068</name>
</gene>
<accession>A0A0H2R5X9</accession>
<evidence type="ECO:0000313" key="3">
    <source>
        <dbReference type="Proteomes" id="UP000053477"/>
    </source>
</evidence>
<keyword evidence="3" id="KW-1185">Reference proteome</keyword>
<dbReference type="InParanoid" id="A0A0H2R5X9"/>
<proteinExistence type="predicted"/>
<dbReference type="Proteomes" id="UP000053477">
    <property type="component" value="Unassembled WGS sequence"/>
</dbReference>
<evidence type="ECO:0000256" key="1">
    <source>
        <dbReference type="SAM" id="MobiDB-lite"/>
    </source>
</evidence>
<dbReference type="OrthoDB" id="3247165at2759"/>
<dbReference type="EMBL" id="KQ086409">
    <property type="protein sequence ID" value="KLO04883.1"/>
    <property type="molecule type" value="Genomic_DNA"/>
</dbReference>
<sequence>MPKASEHKAGVLKLCKGLPVLIKYNQATECCVTNGAEAKVVDWISYYHPHTKMRTLKTLFVELQNPPTLIQLPGLPLNVVPISPESREVNCEVPDGSIIKINRSQIPVLPNFAMTDYCSQGRTRPFNVVHLNNCTSHQSYYTCLSRSATHEGTFILNGFNSSTITHSEGHALAGNIRQEFRELELLDEISRLKYETMLPQEVDGIVRRDIIAQFRKWKGQNHMPENMHESLRWTKRIPFQLSPCEDAQWKIVTGSNRKPRQEKTTFAVGHKNMSTYVPVQHNQRKCAPTVAIPDNPLLPSSKMHQRRSAESGDQDMTGLIWDSENYSCAYDSLFTLMWNIWKAEKDKTMDQRQMMNNAAFNTLINGFELHSHGELSLEGARDDVRTLLSQRNIQEFPLGAHGVDIKDLIHALFTCADDKSIGDEVTLCDNCGLHDARSISIKSVVYVFCKDNWQLSDMHELPSIIEEGTTEQCALLYFKSMRISAPCTACGHNLLVQKQFDNYPKVLVIHIGDQIMQISHIIKVESHAGPITYRVRGLIYYGSFHFTSTYVDEHNVMWYHDGIQTARRHERTGNMTNANNDTILRIRGRQLCTAIYVLA</sequence>
<evidence type="ECO:0000313" key="2">
    <source>
        <dbReference type="EMBL" id="KLO04883.1"/>
    </source>
</evidence>
<name>A0A0H2R5X9_9AGAM</name>
<organism evidence="2 3">
    <name type="scientific">Schizopora paradoxa</name>
    <dbReference type="NCBI Taxonomy" id="27342"/>
    <lineage>
        <taxon>Eukaryota</taxon>
        <taxon>Fungi</taxon>
        <taxon>Dikarya</taxon>
        <taxon>Basidiomycota</taxon>
        <taxon>Agaricomycotina</taxon>
        <taxon>Agaricomycetes</taxon>
        <taxon>Hymenochaetales</taxon>
        <taxon>Schizoporaceae</taxon>
        <taxon>Schizopora</taxon>
    </lineage>
</organism>
<reference evidence="2 3" key="1">
    <citation type="submission" date="2015-04" db="EMBL/GenBank/DDBJ databases">
        <title>Complete genome sequence of Schizopora paradoxa KUC8140, a cosmopolitan wood degrader in East Asia.</title>
        <authorList>
            <consortium name="DOE Joint Genome Institute"/>
            <person name="Min B."/>
            <person name="Park H."/>
            <person name="Jang Y."/>
            <person name="Kim J.-J."/>
            <person name="Kim K.H."/>
            <person name="Pangilinan J."/>
            <person name="Lipzen A."/>
            <person name="Riley R."/>
            <person name="Grigoriev I.V."/>
            <person name="Spatafora J.W."/>
            <person name="Choi I.-G."/>
        </authorList>
    </citation>
    <scope>NUCLEOTIDE SEQUENCE [LARGE SCALE GENOMIC DNA]</scope>
    <source>
        <strain evidence="2 3">KUC8140</strain>
    </source>
</reference>
<feature type="region of interest" description="Disordered" evidence="1">
    <location>
        <begin position="294"/>
        <end position="313"/>
    </location>
</feature>
<protein>
    <submittedName>
        <fullName evidence="2">Uncharacterized protein</fullName>
    </submittedName>
</protein>